<reference evidence="11" key="1">
    <citation type="submission" date="2025-08" db="UniProtKB">
        <authorList>
            <consortium name="Ensembl"/>
        </authorList>
    </citation>
    <scope>IDENTIFICATION</scope>
</reference>
<evidence type="ECO:0000256" key="4">
    <source>
        <dbReference type="ARBA" id="ARBA00022989"/>
    </source>
</evidence>
<dbReference type="PANTHER" id="PTHR23037">
    <property type="entry name" value="CYTOKINE RECEPTOR"/>
    <property type="match status" value="1"/>
</dbReference>
<dbReference type="GO" id="GO:0046427">
    <property type="term" value="P:positive regulation of receptor signaling pathway via JAK-STAT"/>
    <property type="evidence" value="ECO:0007669"/>
    <property type="project" value="TreeGrafter"/>
</dbReference>
<keyword evidence="5 9" id="KW-0472">Membrane</keyword>
<dbReference type="GO" id="GO:0030097">
    <property type="term" value="P:hemopoiesis"/>
    <property type="evidence" value="ECO:0007669"/>
    <property type="project" value="TreeGrafter"/>
</dbReference>
<dbReference type="Ensembl" id="ENSSTUT00000052563.1">
    <property type="protein sequence ID" value="ENSSTUP00000050264.1"/>
    <property type="gene ID" value="ENSSTUG00000021260.1"/>
</dbReference>
<evidence type="ECO:0000256" key="5">
    <source>
        <dbReference type="ARBA" id="ARBA00023136"/>
    </source>
</evidence>
<feature type="region of interest" description="Disordered" evidence="8">
    <location>
        <begin position="399"/>
        <end position="420"/>
    </location>
</feature>
<dbReference type="AlphaFoldDB" id="A0A673ZSF4"/>
<evidence type="ECO:0000256" key="3">
    <source>
        <dbReference type="ARBA" id="ARBA00022729"/>
    </source>
</evidence>
<sequence>MAYSLWVALLMLPVLVHSQSGEELVDNEPRILCTSHLSVSAANSLTCHLDDDTDDDDEMEDIKTTEHQLTNIMDGRTPLLYTDYKKQRCLKEKGNNVTFTDLDTLKSYNLTVQIKRGGTFWKTMSLEKIIKPRSPWVVNATFVRSSNRALIYIGNPYLQDYLKPSNQLFQLRIWSVKNTLVKNITYQPLIIEGDDYLHKNTEYHVKVRAKPSGGYFDGSWSEWSTSISFSTNTETDVQVLSYFLIVPIAALLLVTLAVGLFWGKQIHSFIWPSIPHPKHTLLQIAQTYEPMKGPPVSFNPEVFSDLNIQLVEPDKEQDLTSLPPDSDSHRLAEVKDQCLIQERDGDTTSCHTTSSGGSETILLRCESPGVHLNGGAGSSGNSGSTVGILDLRSEFESVETDNTDSNIGPEGLGATQQGGKDEAYVTMSSFYQIQ</sequence>
<dbReference type="InterPro" id="IPR013783">
    <property type="entry name" value="Ig-like_fold"/>
</dbReference>
<feature type="signal peptide" evidence="10">
    <location>
        <begin position="1"/>
        <end position="18"/>
    </location>
</feature>
<organism evidence="11 12">
    <name type="scientific">Salmo trutta</name>
    <name type="common">Brown trout</name>
    <dbReference type="NCBI Taxonomy" id="8032"/>
    <lineage>
        <taxon>Eukaryota</taxon>
        <taxon>Metazoa</taxon>
        <taxon>Chordata</taxon>
        <taxon>Craniata</taxon>
        <taxon>Vertebrata</taxon>
        <taxon>Euteleostomi</taxon>
        <taxon>Actinopterygii</taxon>
        <taxon>Neopterygii</taxon>
        <taxon>Teleostei</taxon>
        <taxon>Protacanthopterygii</taxon>
        <taxon>Salmoniformes</taxon>
        <taxon>Salmonidae</taxon>
        <taxon>Salmoninae</taxon>
        <taxon>Salmo</taxon>
    </lineage>
</organism>
<keyword evidence="4 9" id="KW-1133">Transmembrane helix</keyword>
<evidence type="ECO:0000256" key="2">
    <source>
        <dbReference type="ARBA" id="ARBA00022692"/>
    </source>
</evidence>
<dbReference type="FunCoup" id="A0A673ZSF4">
    <property type="interactions" value="1198"/>
</dbReference>
<evidence type="ECO:0000256" key="8">
    <source>
        <dbReference type="SAM" id="MobiDB-lite"/>
    </source>
</evidence>
<dbReference type="InterPro" id="IPR003961">
    <property type="entry name" value="FN3_dom"/>
</dbReference>
<gene>
    <name evidence="11" type="primary">LOC115149237</name>
</gene>
<keyword evidence="6" id="KW-0675">Receptor</keyword>
<keyword evidence="3 10" id="KW-0732">Signal</keyword>
<dbReference type="InParanoid" id="A0A673ZSF4"/>
<dbReference type="GO" id="GO:0009897">
    <property type="term" value="C:external side of plasma membrane"/>
    <property type="evidence" value="ECO:0007669"/>
    <property type="project" value="TreeGrafter"/>
</dbReference>
<evidence type="ECO:0000256" key="10">
    <source>
        <dbReference type="SAM" id="SignalP"/>
    </source>
</evidence>
<evidence type="ECO:0000313" key="11">
    <source>
        <dbReference type="Ensembl" id="ENSSTUP00000050264.1"/>
    </source>
</evidence>
<feature type="transmembrane region" description="Helical" evidence="9">
    <location>
        <begin position="239"/>
        <end position="262"/>
    </location>
</feature>
<dbReference type="Proteomes" id="UP000472277">
    <property type="component" value="Chromosome 15"/>
</dbReference>
<reference evidence="11" key="2">
    <citation type="submission" date="2025-09" db="UniProtKB">
        <authorList>
            <consortium name="Ensembl"/>
        </authorList>
    </citation>
    <scope>IDENTIFICATION</scope>
</reference>
<evidence type="ECO:0008006" key="13">
    <source>
        <dbReference type="Google" id="ProtNLM"/>
    </source>
</evidence>
<evidence type="ECO:0000256" key="9">
    <source>
        <dbReference type="SAM" id="Phobius"/>
    </source>
</evidence>
<keyword evidence="7" id="KW-0325">Glycoprotein</keyword>
<evidence type="ECO:0000313" key="12">
    <source>
        <dbReference type="Proteomes" id="UP000472277"/>
    </source>
</evidence>
<protein>
    <recommendedName>
        <fullName evidence="13">Fibronectin type-III domain-containing protein</fullName>
    </recommendedName>
</protein>
<comment type="subcellular location">
    <subcellularLocation>
        <location evidence="1">Membrane</location>
        <topology evidence="1">Single-pass type I membrane protein</topology>
    </subcellularLocation>
</comment>
<evidence type="ECO:0000256" key="7">
    <source>
        <dbReference type="ARBA" id="ARBA00023180"/>
    </source>
</evidence>
<dbReference type="InterPro" id="IPR003531">
    <property type="entry name" value="Hempt_rcpt_S_F1_CS"/>
</dbReference>
<feature type="chain" id="PRO_5025694447" description="Fibronectin type-III domain-containing protein" evidence="10">
    <location>
        <begin position="19"/>
        <end position="434"/>
    </location>
</feature>
<name>A0A673ZSF4_SALTR</name>
<dbReference type="CDD" id="cd00063">
    <property type="entry name" value="FN3"/>
    <property type="match status" value="1"/>
</dbReference>
<dbReference type="OMA" id="QIHRVDD"/>
<evidence type="ECO:0000256" key="1">
    <source>
        <dbReference type="ARBA" id="ARBA00004479"/>
    </source>
</evidence>
<dbReference type="GeneTree" id="ENSGT01120000271963"/>
<keyword evidence="2 9" id="KW-0812">Transmembrane</keyword>
<dbReference type="PANTHER" id="PTHR23037:SF27">
    <property type="entry name" value="INTERLEUKIN-7 RECEPTOR SUBUNIT ALPHA"/>
    <property type="match status" value="1"/>
</dbReference>
<dbReference type="Gene3D" id="2.60.40.10">
    <property type="entry name" value="Immunoglobulins"/>
    <property type="match status" value="1"/>
</dbReference>
<dbReference type="PROSITE" id="PS01355">
    <property type="entry name" value="HEMATOPO_REC_S_F1"/>
    <property type="match status" value="1"/>
</dbReference>
<accession>A0A673ZSF4</accession>
<evidence type="ECO:0000256" key="6">
    <source>
        <dbReference type="ARBA" id="ARBA00023170"/>
    </source>
</evidence>
<dbReference type="SUPFAM" id="SSF49265">
    <property type="entry name" value="Fibronectin type III"/>
    <property type="match status" value="1"/>
</dbReference>
<keyword evidence="12" id="KW-1185">Reference proteome</keyword>
<dbReference type="GO" id="GO:0004896">
    <property type="term" value="F:cytokine receptor activity"/>
    <property type="evidence" value="ECO:0007669"/>
    <property type="project" value="InterPro"/>
</dbReference>
<dbReference type="InterPro" id="IPR036116">
    <property type="entry name" value="FN3_sf"/>
</dbReference>
<proteinExistence type="predicted"/>